<accession>A0AAV4JHA9</accession>
<evidence type="ECO:0000313" key="2">
    <source>
        <dbReference type="Proteomes" id="UP000762676"/>
    </source>
</evidence>
<keyword evidence="2" id="KW-1185">Reference proteome</keyword>
<proteinExistence type="predicted"/>
<dbReference type="Proteomes" id="UP000762676">
    <property type="component" value="Unassembled WGS sequence"/>
</dbReference>
<gene>
    <name evidence="1" type="ORF">ElyMa_005102200</name>
</gene>
<reference evidence="1 2" key="1">
    <citation type="journal article" date="2021" name="Elife">
        <title>Chloroplast acquisition without the gene transfer in kleptoplastic sea slugs, Plakobranchus ocellatus.</title>
        <authorList>
            <person name="Maeda T."/>
            <person name="Takahashi S."/>
            <person name="Yoshida T."/>
            <person name="Shimamura S."/>
            <person name="Takaki Y."/>
            <person name="Nagai Y."/>
            <person name="Toyoda A."/>
            <person name="Suzuki Y."/>
            <person name="Arimoto A."/>
            <person name="Ishii H."/>
            <person name="Satoh N."/>
            <person name="Nishiyama T."/>
            <person name="Hasebe M."/>
            <person name="Maruyama T."/>
            <person name="Minagawa J."/>
            <person name="Obokata J."/>
            <person name="Shigenobu S."/>
        </authorList>
    </citation>
    <scope>NUCLEOTIDE SEQUENCE [LARGE SCALE GENOMIC DNA]</scope>
</reference>
<organism evidence="1 2">
    <name type="scientific">Elysia marginata</name>
    <dbReference type="NCBI Taxonomy" id="1093978"/>
    <lineage>
        <taxon>Eukaryota</taxon>
        <taxon>Metazoa</taxon>
        <taxon>Spiralia</taxon>
        <taxon>Lophotrochozoa</taxon>
        <taxon>Mollusca</taxon>
        <taxon>Gastropoda</taxon>
        <taxon>Heterobranchia</taxon>
        <taxon>Euthyneura</taxon>
        <taxon>Panpulmonata</taxon>
        <taxon>Sacoglossa</taxon>
        <taxon>Placobranchoidea</taxon>
        <taxon>Plakobranchidae</taxon>
        <taxon>Elysia</taxon>
    </lineage>
</organism>
<comment type="caution">
    <text evidence="1">The sequence shown here is derived from an EMBL/GenBank/DDBJ whole genome shotgun (WGS) entry which is preliminary data.</text>
</comment>
<dbReference type="AlphaFoldDB" id="A0AAV4JHA9"/>
<name>A0AAV4JHA9_9GAST</name>
<protein>
    <submittedName>
        <fullName evidence="1">Uncharacterized protein</fullName>
    </submittedName>
</protein>
<sequence>MISFERSLQNELAKFQSKLVDIVADQTSAVKSELTTTVARQGSELETTMKSSTKDNLAALWQEFKTAEKNILEKVDLVATNLHSDLNATAIALSSIENSLSLFHATATKGKTDCVQNVEKTLRNISIVSQDSTQTLMDQLSSMNQSLQQNIEQIATDINNNHLTG</sequence>
<evidence type="ECO:0000313" key="1">
    <source>
        <dbReference type="EMBL" id="GFS22172.1"/>
    </source>
</evidence>
<dbReference type="EMBL" id="BMAT01010198">
    <property type="protein sequence ID" value="GFS22172.1"/>
    <property type="molecule type" value="Genomic_DNA"/>
</dbReference>